<dbReference type="GO" id="GO:0006166">
    <property type="term" value="P:purine ribonucleoside salvage"/>
    <property type="evidence" value="ECO:0007669"/>
    <property type="project" value="TreeGrafter"/>
</dbReference>
<dbReference type="GO" id="GO:0008973">
    <property type="term" value="F:phosphopentomutase activity"/>
    <property type="evidence" value="ECO:0007669"/>
    <property type="project" value="TreeGrafter"/>
</dbReference>
<organism evidence="8 9">
    <name type="scientific">Cymbomonas tetramitiformis</name>
    <dbReference type="NCBI Taxonomy" id="36881"/>
    <lineage>
        <taxon>Eukaryota</taxon>
        <taxon>Viridiplantae</taxon>
        <taxon>Chlorophyta</taxon>
        <taxon>Pyramimonadophyceae</taxon>
        <taxon>Pyramimonadales</taxon>
        <taxon>Pyramimonadaceae</taxon>
        <taxon>Cymbomonas</taxon>
    </lineage>
</organism>
<keyword evidence="4" id="KW-0460">Magnesium</keyword>
<keyword evidence="5" id="KW-0413">Isomerase</keyword>
<evidence type="ECO:0000256" key="4">
    <source>
        <dbReference type="ARBA" id="ARBA00022842"/>
    </source>
</evidence>
<evidence type="ECO:0000256" key="2">
    <source>
        <dbReference type="ARBA" id="ARBA00012728"/>
    </source>
</evidence>
<dbReference type="PANTHER" id="PTHR45745">
    <property type="entry name" value="PHOSPHOMANNOMUTASE 45A"/>
    <property type="match status" value="1"/>
</dbReference>
<protein>
    <recommendedName>
        <fullName evidence="2">phosphoglucomutase (alpha-D-glucose-1,6-bisphosphate-dependent)</fullName>
        <ecNumber evidence="2">5.4.2.2</ecNumber>
    </recommendedName>
</protein>
<feature type="domain" description="Alpha-D-phosphohexomutase alpha/beta/alpha" evidence="7">
    <location>
        <begin position="89"/>
        <end position="216"/>
    </location>
</feature>
<dbReference type="Pfam" id="PF02880">
    <property type="entry name" value="PGM_PMM_III"/>
    <property type="match status" value="1"/>
</dbReference>
<dbReference type="Gene3D" id="3.40.120.10">
    <property type="entry name" value="Alpha-D-Glucose-1,6-Bisphosphate, subunit A, domain 3"/>
    <property type="match status" value="2"/>
</dbReference>
<proteinExistence type="predicted"/>
<evidence type="ECO:0000313" key="9">
    <source>
        <dbReference type="Proteomes" id="UP001190700"/>
    </source>
</evidence>
<keyword evidence="3" id="KW-0479">Metal-binding</keyword>
<keyword evidence="9" id="KW-1185">Reference proteome</keyword>
<feature type="non-terminal residue" evidence="8">
    <location>
        <position position="1"/>
    </location>
</feature>
<dbReference type="AlphaFoldDB" id="A0AAE0KPX2"/>
<feature type="non-terminal residue" evidence="8">
    <location>
        <position position="235"/>
    </location>
</feature>
<comment type="caution">
    <text evidence="8">The sequence shown here is derived from an EMBL/GenBank/DDBJ whole genome shotgun (WGS) entry which is preliminary data.</text>
</comment>
<dbReference type="GO" id="GO:0046872">
    <property type="term" value="F:metal ion binding"/>
    <property type="evidence" value="ECO:0007669"/>
    <property type="project" value="UniProtKB-KW"/>
</dbReference>
<evidence type="ECO:0000259" key="7">
    <source>
        <dbReference type="Pfam" id="PF02880"/>
    </source>
</evidence>
<dbReference type="PANTHER" id="PTHR45745:SF1">
    <property type="entry name" value="PHOSPHOGLUCOMUTASE 2B-RELATED"/>
    <property type="match status" value="1"/>
</dbReference>
<dbReference type="Proteomes" id="UP001190700">
    <property type="component" value="Unassembled WGS sequence"/>
</dbReference>
<accession>A0AAE0KPX2</accession>
<dbReference type="InterPro" id="IPR005845">
    <property type="entry name" value="A-D-PHexomutase_a/b/a-II"/>
</dbReference>
<evidence type="ECO:0000256" key="3">
    <source>
        <dbReference type="ARBA" id="ARBA00022723"/>
    </source>
</evidence>
<dbReference type="EMBL" id="LGRX02021963">
    <property type="protein sequence ID" value="KAK3256114.1"/>
    <property type="molecule type" value="Genomic_DNA"/>
</dbReference>
<evidence type="ECO:0000259" key="6">
    <source>
        <dbReference type="Pfam" id="PF02879"/>
    </source>
</evidence>
<dbReference type="SUPFAM" id="SSF53738">
    <property type="entry name" value="Phosphoglucomutase, first 3 domains"/>
    <property type="match status" value="2"/>
</dbReference>
<gene>
    <name evidence="8" type="ORF">CYMTET_34733</name>
</gene>
<dbReference type="InterPro" id="IPR005846">
    <property type="entry name" value="A-D-PHexomutase_a/b/a-III"/>
</dbReference>
<comment type="catalytic activity">
    <reaction evidence="1">
        <text>alpha-D-glucose 1-phosphate = alpha-D-glucose 6-phosphate</text>
        <dbReference type="Rhea" id="RHEA:23536"/>
        <dbReference type="ChEBI" id="CHEBI:58225"/>
        <dbReference type="ChEBI" id="CHEBI:58601"/>
        <dbReference type="EC" id="5.4.2.2"/>
    </reaction>
</comment>
<evidence type="ECO:0000256" key="1">
    <source>
        <dbReference type="ARBA" id="ARBA00000443"/>
    </source>
</evidence>
<sequence>EFGLAAPAVVAEQAQPDPDFPTIYFPNPEEGRDTWAMVLAEAEASGCTLALANDPDADRLAVAERVEQMPTGTEGVPCSDGGFWRPFSGNEIGILLAHWVWTNHVRENPDMPPKEVVMLASTVSSKMLRAMAAAEGFRFEETLTGFKWLGNRAQHHEAQGSTVLFAFEEAIGFMFPQVLHDKDGVAAAAAFAEMSGALAARGVTVADHLEELYARYGCHAGRQGYFIAPSPAVSQ</sequence>
<dbReference type="GO" id="GO:0005634">
    <property type="term" value="C:nucleus"/>
    <property type="evidence" value="ECO:0007669"/>
    <property type="project" value="TreeGrafter"/>
</dbReference>
<evidence type="ECO:0000256" key="5">
    <source>
        <dbReference type="ARBA" id="ARBA00023235"/>
    </source>
</evidence>
<dbReference type="GO" id="GO:0004614">
    <property type="term" value="F:phosphoglucomutase activity"/>
    <property type="evidence" value="ECO:0007669"/>
    <property type="project" value="UniProtKB-EC"/>
</dbReference>
<dbReference type="EC" id="5.4.2.2" evidence="2"/>
<reference evidence="8 9" key="1">
    <citation type="journal article" date="2015" name="Genome Biol. Evol.">
        <title>Comparative Genomics of a Bacterivorous Green Alga Reveals Evolutionary Causalities and Consequences of Phago-Mixotrophic Mode of Nutrition.</title>
        <authorList>
            <person name="Burns J.A."/>
            <person name="Paasch A."/>
            <person name="Narechania A."/>
            <person name="Kim E."/>
        </authorList>
    </citation>
    <scope>NUCLEOTIDE SEQUENCE [LARGE SCALE GENOMIC DNA]</scope>
    <source>
        <strain evidence="8 9">PLY_AMNH</strain>
    </source>
</reference>
<feature type="domain" description="Alpha-D-phosphohexomutase alpha/beta/alpha" evidence="6">
    <location>
        <begin position="8"/>
        <end position="64"/>
    </location>
</feature>
<dbReference type="InterPro" id="IPR016055">
    <property type="entry name" value="A-D-PHexomutase_a/b/a-I/II/III"/>
</dbReference>
<name>A0AAE0KPX2_9CHLO</name>
<dbReference type="Pfam" id="PF02879">
    <property type="entry name" value="PGM_PMM_II"/>
    <property type="match status" value="1"/>
</dbReference>
<evidence type="ECO:0000313" key="8">
    <source>
        <dbReference type="EMBL" id="KAK3256114.1"/>
    </source>
</evidence>
<dbReference type="GO" id="GO:0005975">
    <property type="term" value="P:carbohydrate metabolic process"/>
    <property type="evidence" value="ECO:0007669"/>
    <property type="project" value="InterPro"/>
</dbReference>